<organism evidence="1">
    <name type="scientific">Siphoviridae sp. ctqPo10</name>
    <dbReference type="NCBI Taxonomy" id="2827948"/>
    <lineage>
        <taxon>Viruses</taxon>
        <taxon>Duplodnaviria</taxon>
        <taxon>Heunggongvirae</taxon>
        <taxon>Uroviricota</taxon>
        <taxon>Caudoviricetes</taxon>
    </lineage>
</organism>
<evidence type="ECO:0000313" key="1">
    <source>
        <dbReference type="EMBL" id="DAF54835.1"/>
    </source>
</evidence>
<dbReference type="EMBL" id="BK032682">
    <property type="protein sequence ID" value="DAF54835.1"/>
    <property type="molecule type" value="Genomic_DNA"/>
</dbReference>
<sequence length="80" mass="9565">MIEILKKEAYEAIEKAVNFAKQIKDKNSKTAILNTEYQIGRYHAYILLLEKLDFDAFEEIHNENKEHWKMCTLAIEKLYE</sequence>
<reference evidence="1" key="1">
    <citation type="journal article" date="2021" name="Proc. Natl. Acad. Sci. U.S.A.">
        <title>A Catalog of Tens of Thousands of Viruses from Human Metagenomes Reveals Hidden Associations with Chronic Diseases.</title>
        <authorList>
            <person name="Tisza M.J."/>
            <person name="Buck C.B."/>
        </authorList>
    </citation>
    <scope>NUCLEOTIDE SEQUENCE</scope>
    <source>
        <strain evidence="1">CtqPo10</strain>
    </source>
</reference>
<name>A0A8S5SVP3_9CAUD</name>
<proteinExistence type="predicted"/>
<accession>A0A8S5SVP3</accession>
<protein>
    <submittedName>
        <fullName evidence="1">Uncharacterized protein</fullName>
    </submittedName>
</protein>